<proteinExistence type="predicted"/>
<dbReference type="NCBIfam" id="TIGR02532">
    <property type="entry name" value="IV_pilin_GFxxxE"/>
    <property type="match status" value="1"/>
</dbReference>
<gene>
    <name evidence="1" type="ORF">METZ01_LOCUS229519</name>
</gene>
<dbReference type="AlphaFoldDB" id="A0A382GPE8"/>
<dbReference type="PANTHER" id="PTHR30093">
    <property type="entry name" value="GENERAL SECRETION PATHWAY PROTEIN G"/>
    <property type="match status" value="1"/>
</dbReference>
<reference evidence="1" key="1">
    <citation type="submission" date="2018-05" db="EMBL/GenBank/DDBJ databases">
        <authorList>
            <person name="Lanie J.A."/>
            <person name="Ng W.-L."/>
            <person name="Kazmierczak K.M."/>
            <person name="Andrzejewski T.M."/>
            <person name="Davidsen T.M."/>
            <person name="Wayne K.J."/>
            <person name="Tettelin H."/>
            <person name="Glass J.I."/>
            <person name="Rusch D."/>
            <person name="Podicherti R."/>
            <person name="Tsui H.-C.T."/>
            <person name="Winkler M.E."/>
        </authorList>
    </citation>
    <scope>NUCLEOTIDE SEQUENCE</scope>
</reference>
<dbReference type="EMBL" id="UINC01056526">
    <property type="protein sequence ID" value="SVB76665.1"/>
    <property type="molecule type" value="Genomic_DNA"/>
</dbReference>
<dbReference type="SUPFAM" id="SSF54523">
    <property type="entry name" value="Pili subunits"/>
    <property type="match status" value="1"/>
</dbReference>
<dbReference type="InterPro" id="IPR012902">
    <property type="entry name" value="N_methyl_site"/>
</dbReference>
<accession>A0A382GPE8</accession>
<sequence>MKTLKKRAFTLIELLVVIAIIAILAGLLLPALAKAKTKAQGITCMNGNNQLTMAWRYYADENDSRLVASGRWPVAPEWIGGNWLDKNNLRKSDNWDVDLWIRGFNSTGRKIAGRGNLLYPYVGNSTEVFNCPADNSVGINNKGQTVPRLRSRSINNWVGGPGWGNSGPSWRVYIKDTDMNNPGPSNTFVMLDEREDSINDGYFVVDMSGWPTRSQQIVDYPASYHNMAAGFSFADGHAEIHKWLDKRTYPKINKGNMPLNVPMMNSVDLYWMMEKSTRTISRR</sequence>
<dbReference type="Gene3D" id="3.30.700.10">
    <property type="entry name" value="Glycoprotein, Type 4 Pilin"/>
    <property type="match status" value="1"/>
</dbReference>
<dbReference type="InterPro" id="IPR045584">
    <property type="entry name" value="Pilin-like"/>
</dbReference>
<evidence type="ECO:0000313" key="1">
    <source>
        <dbReference type="EMBL" id="SVB76665.1"/>
    </source>
</evidence>
<organism evidence="1">
    <name type="scientific">marine metagenome</name>
    <dbReference type="NCBI Taxonomy" id="408172"/>
    <lineage>
        <taxon>unclassified sequences</taxon>
        <taxon>metagenomes</taxon>
        <taxon>ecological metagenomes</taxon>
    </lineage>
</organism>
<evidence type="ECO:0008006" key="2">
    <source>
        <dbReference type="Google" id="ProtNLM"/>
    </source>
</evidence>
<name>A0A382GPE8_9ZZZZ</name>
<protein>
    <recommendedName>
        <fullName evidence="2">Type II secretion system protein GspG C-terminal domain-containing protein</fullName>
    </recommendedName>
</protein>
<dbReference type="Pfam" id="PF07963">
    <property type="entry name" value="N_methyl"/>
    <property type="match status" value="1"/>
</dbReference>